<dbReference type="SMART" id="SM00353">
    <property type="entry name" value="HLH"/>
    <property type="match status" value="1"/>
</dbReference>
<keyword evidence="5" id="KW-0539">Nucleus</keyword>
<keyword evidence="2" id="KW-0805">Transcription regulation</keyword>
<dbReference type="PANTHER" id="PTHR45914:SF7">
    <property type="entry name" value="TRANSCRIPTION FACTOR HEC3"/>
    <property type="match status" value="1"/>
</dbReference>
<dbReference type="GO" id="GO:0005634">
    <property type="term" value="C:nucleus"/>
    <property type="evidence" value="ECO:0007669"/>
    <property type="project" value="UniProtKB-SubCell"/>
</dbReference>
<dbReference type="InterPro" id="IPR011598">
    <property type="entry name" value="bHLH_dom"/>
</dbReference>
<evidence type="ECO:0000313" key="8">
    <source>
        <dbReference type="EMBL" id="CAI0555331.1"/>
    </source>
</evidence>
<evidence type="ECO:0000259" key="7">
    <source>
        <dbReference type="PROSITE" id="PS50888"/>
    </source>
</evidence>
<dbReference type="InterPro" id="IPR036638">
    <property type="entry name" value="HLH_DNA-bd_sf"/>
</dbReference>
<name>A0AAV0RDL4_9ROSI</name>
<evidence type="ECO:0000256" key="3">
    <source>
        <dbReference type="ARBA" id="ARBA00023125"/>
    </source>
</evidence>
<keyword evidence="9" id="KW-1185">Reference proteome</keyword>
<dbReference type="Gene3D" id="4.10.280.10">
    <property type="entry name" value="Helix-loop-helix DNA-binding domain"/>
    <property type="match status" value="1"/>
</dbReference>
<protein>
    <recommendedName>
        <fullName evidence="7">BHLH domain-containing protein</fullName>
    </recommendedName>
</protein>
<dbReference type="PROSITE" id="PS50888">
    <property type="entry name" value="BHLH"/>
    <property type="match status" value="1"/>
</dbReference>
<dbReference type="GO" id="GO:0003677">
    <property type="term" value="F:DNA binding"/>
    <property type="evidence" value="ECO:0007669"/>
    <property type="project" value="UniProtKB-KW"/>
</dbReference>
<evidence type="ECO:0000256" key="6">
    <source>
        <dbReference type="SAM" id="MobiDB-lite"/>
    </source>
</evidence>
<proteinExistence type="predicted"/>
<reference evidence="8" key="1">
    <citation type="submission" date="2022-08" db="EMBL/GenBank/DDBJ databases">
        <authorList>
            <person name="Gutierrez-Valencia J."/>
        </authorList>
    </citation>
    <scope>NUCLEOTIDE SEQUENCE</scope>
</reference>
<feature type="domain" description="BHLH" evidence="7">
    <location>
        <begin position="171"/>
        <end position="220"/>
    </location>
</feature>
<evidence type="ECO:0000256" key="4">
    <source>
        <dbReference type="ARBA" id="ARBA00023163"/>
    </source>
</evidence>
<dbReference type="EMBL" id="CAMGYJ010000010">
    <property type="protein sequence ID" value="CAI0555331.1"/>
    <property type="molecule type" value="Genomic_DNA"/>
</dbReference>
<organism evidence="8 9">
    <name type="scientific">Linum tenue</name>
    <dbReference type="NCBI Taxonomy" id="586396"/>
    <lineage>
        <taxon>Eukaryota</taxon>
        <taxon>Viridiplantae</taxon>
        <taxon>Streptophyta</taxon>
        <taxon>Embryophyta</taxon>
        <taxon>Tracheophyta</taxon>
        <taxon>Spermatophyta</taxon>
        <taxon>Magnoliopsida</taxon>
        <taxon>eudicotyledons</taxon>
        <taxon>Gunneridae</taxon>
        <taxon>Pentapetalae</taxon>
        <taxon>rosids</taxon>
        <taxon>fabids</taxon>
        <taxon>Malpighiales</taxon>
        <taxon>Linaceae</taxon>
        <taxon>Linum</taxon>
    </lineage>
</organism>
<dbReference type="GO" id="GO:0046983">
    <property type="term" value="F:protein dimerization activity"/>
    <property type="evidence" value="ECO:0007669"/>
    <property type="project" value="InterPro"/>
</dbReference>
<comment type="caution">
    <text evidence="8">The sequence shown here is derived from an EMBL/GenBank/DDBJ whole genome shotgun (WGS) entry which is preliminary data.</text>
</comment>
<feature type="compositionally biased region" description="Basic and acidic residues" evidence="6">
    <location>
        <begin position="107"/>
        <end position="126"/>
    </location>
</feature>
<gene>
    <name evidence="8" type="ORF">LITE_LOCUS47564</name>
</gene>
<accession>A0AAV0RDL4</accession>
<feature type="compositionally biased region" description="Polar residues" evidence="6">
    <location>
        <begin position="74"/>
        <end position="83"/>
    </location>
</feature>
<dbReference type="PANTHER" id="PTHR45914">
    <property type="entry name" value="TRANSCRIPTION FACTOR HEC3-RELATED"/>
    <property type="match status" value="1"/>
</dbReference>
<feature type="compositionally biased region" description="Polar residues" evidence="6">
    <location>
        <begin position="48"/>
        <end position="64"/>
    </location>
</feature>
<dbReference type="Proteomes" id="UP001154282">
    <property type="component" value="Unassembled WGS sequence"/>
</dbReference>
<evidence type="ECO:0000256" key="2">
    <source>
        <dbReference type="ARBA" id="ARBA00023015"/>
    </source>
</evidence>
<dbReference type="InterPro" id="IPR045843">
    <property type="entry name" value="IND-like"/>
</dbReference>
<keyword evidence="3" id="KW-0238">DNA-binding</keyword>
<dbReference type="GO" id="GO:0003700">
    <property type="term" value="F:DNA-binding transcription factor activity"/>
    <property type="evidence" value="ECO:0007669"/>
    <property type="project" value="InterPro"/>
</dbReference>
<evidence type="ECO:0000256" key="1">
    <source>
        <dbReference type="ARBA" id="ARBA00004123"/>
    </source>
</evidence>
<dbReference type="AlphaFoldDB" id="A0AAV0RDL4"/>
<feature type="compositionally biased region" description="Acidic residues" evidence="6">
    <location>
        <begin position="127"/>
        <end position="136"/>
    </location>
</feature>
<evidence type="ECO:0000313" key="9">
    <source>
        <dbReference type="Proteomes" id="UP001154282"/>
    </source>
</evidence>
<evidence type="ECO:0000256" key="5">
    <source>
        <dbReference type="ARBA" id="ARBA00023242"/>
    </source>
</evidence>
<dbReference type="Pfam" id="PF00010">
    <property type="entry name" value="HLH"/>
    <property type="match status" value="1"/>
</dbReference>
<sequence length="278" mass="31494">MDINQTHLWNTIIHHQPQPQIDQSHHQTSTNFPSSFHHHHHPHLQFNHFPSPNFLSNQTENQIESTHDTKQLDPFSSPSFLRSQTKKQIDSTHDPMQLLRLENQDPSLKERNEAREGLEDGDHDHDEAEAEDEEEEELGAMKEMMYRMAAMQPVEIDPASVRRPRRRNVRISDDPQSVAARRRRERISERIRILQRLVPGGTKLDTASMLEEAVRYVKYLKRQIRLLETTSDRAAASDHHIPPCSSAADGLGGFLGFGIGTAAAAAAAADGVHVGVLK</sequence>
<comment type="subcellular location">
    <subcellularLocation>
        <location evidence="1">Nucleus</location>
    </subcellularLocation>
</comment>
<dbReference type="SUPFAM" id="SSF47459">
    <property type="entry name" value="HLH, helix-loop-helix DNA-binding domain"/>
    <property type="match status" value="1"/>
</dbReference>
<keyword evidence="4" id="KW-0804">Transcription</keyword>
<feature type="region of interest" description="Disordered" evidence="6">
    <location>
        <begin position="18"/>
        <end position="136"/>
    </location>
</feature>